<name>A0A8J5RWD7_ZIZPA</name>
<feature type="region of interest" description="Disordered" evidence="1">
    <location>
        <begin position="1"/>
        <end position="24"/>
    </location>
</feature>
<evidence type="ECO:0000313" key="3">
    <source>
        <dbReference type="Proteomes" id="UP000729402"/>
    </source>
</evidence>
<dbReference type="OrthoDB" id="665082at2759"/>
<comment type="caution">
    <text evidence="2">The sequence shown here is derived from an EMBL/GenBank/DDBJ whole genome shotgun (WGS) entry which is preliminary data.</text>
</comment>
<reference evidence="2" key="1">
    <citation type="journal article" date="2021" name="bioRxiv">
        <title>Whole Genome Assembly and Annotation of Northern Wild Rice, Zizania palustris L., Supports a Whole Genome Duplication in the Zizania Genus.</title>
        <authorList>
            <person name="Haas M."/>
            <person name="Kono T."/>
            <person name="Macchietto M."/>
            <person name="Millas R."/>
            <person name="McGilp L."/>
            <person name="Shao M."/>
            <person name="Duquette J."/>
            <person name="Hirsch C.N."/>
            <person name="Kimball J."/>
        </authorList>
    </citation>
    <scope>NUCLEOTIDE SEQUENCE</scope>
    <source>
        <tissue evidence="2">Fresh leaf tissue</tissue>
    </source>
</reference>
<feature type="compositionally biased region" description="Gly residues" evidence="1">
    <location>
        <begin position="1"/>
        <end position="10"/>
    </location>
</feature>
<gene>
    <name evidence="2" type="ORF">GUJ93_ZPchr0002g23298</name>
</gene>
<dbReference type="Proteomes" id="UP000729402">
    <property type="component" value="Unassembled WGS sequence"/>
</dbReference>
<evidence type="ECO:0000313" key="2">
    <source>
        <dbReference type="EMBL" id="KAG8059503.1"/>
    </source>
</evidence>
<evidence type="ECO:0000256" key="1">
    <source>
        <dbReference type="SAM" id="MobiDB-lite"/>
    </source>
</evidence>
<organism evidence="2 3">
    <name type="scientific">Zizania palustris</name>
    <name type="common">Northern wild rice</name>
    <dbReference type="NCBI Taxonomy" id="103762"/>
    <lineage>
        <taxon>Eukaryota</taxon>
        <taxon>Viridiplantae</taxon>
        <taxon>Streptophyta</taxon>
        <taxon>Embryophyta</taxon>
        <taxon>Tracheophyta</taxon>
        <taxon>Spermatophyta</taxon>
        <taxon>Magnoliopsida</taxon>
        <taxon>Liliopsida</taxon>
        <taxon>Poales</taxon>
        <taxon>Poaceae</taxon>
        <taxon>BOP clade</taxon>
        <taxon>Oryzoideae</taxon>
        <taxon>Oryzeae</taxon>
        <taxon>Zizaniinae</taxon>
        <taxon>Zizania</taxon>
    </lineage>
</organism>
<reference evidence="2" key="2">
    <citation type="submission" date="2021-02" db="EMBL/GenBank/DDBJ databases">
        <authorList>
            <person name="Kimball J.A."/>
            <person name="Haas M.W."/>
            <person name="Macchietto M."/>
            <person name="Kono T."/>
            <person name="Duquette J."/>
            <person name="Shao M."/>
        </authorList>
    </citation>
    <scope>NUCLEOTIDE SEQUENCE</scope>
    <source>
        <tissue evidence="2">Fresh leaf tissue</tissue>
    </source>
</reference>
<sequence length="120" mass="12965">MSGWFGGEARGGAAAPAPAPGPATHPRYIPKRGLVLRGVLGSFFCFGRSAKTCPLPRLQFASMSSARSSVHHTESRLCNRMVLELCESFLAILASFDFHVSLKAASQFQVLCSIPAKRRE</sequence>
<accession>A0A8J5RWD7</accession>
<dbReference type="AlphaFoldDB" id="A0A8J5RWD7"/>
<dbReference type="EMBL" id="JAAALK010000287">
    <property type="protein sequence ID" value="KAG8059503.1"/>
    <property type="molecule type" value="Genomic_DNA"/>
</dbReference>
<keyword evidence="3" id="KW-1185">Reference proteome</keyword>
<protein>
    <submittedName>
        <fullName evidence="2">Uncharacterized protein</fullName>
    </submittedName>
</protein>
<proteinExistence type="predicted"/>